<dbReference type="EMBL" id="PQCO01000263">
    <property type="protein sequence ID" value="PUD99299.1"/>
    <property type="molecule type" value="Genomic_DNA"/>
</dbReference>
<comment type="caution">
    <text evidence="3">The sequence shown here is derived from an EMBL/GenBank/DDBJ whole genome shotgun (WGS) entry which is preliminary data.</text>
</comment>
<dbReference type="Pfam" id="PF00563">
    <property type="entry name" value="EAL"/>
    <property type="match status" value="1"/>
</dbReference>
<dbReference type="SMART" id="SM00052">
    <property type="entry name" value="EAL"/>
    <property type="match status" value="1"/>
</dbReference>
<dbReference type="PROSITE" id="PS50887">
    <property type="entry name" value="GGDEF"/>
    <property type="match status" value="1"/>
</dbReference>
<dbReference type="SMART" id="SM00267">
    <property type="entry name" value="GGDEF"/>
    <property type="match status" value="1"/>
</dbReference>
<dbReference type="GO" id="GO:0071111">
    <property type="term" value="F:cyclic-guanylate-specific phosphodiesterase activity"/>
    <property type="evidence" value="ECO:0007669"/>
    <property type="project" value="InterPro"/>
</dbReference>
<dbReference type="Gene3D" id="3.30.70.270">
    <property type="match status" value="1"/>
</dbReference>
<proteinExistence type="predicted"/>
<dbReference type="CDD" id="cd01948">
    <property type="entry name" value="EAL"/>
    <property type="match status" value="1"/>
</dbReference>
<evidence type="ECO:0000259" key="1">
    <source>
        <dbReference type="PROSITE" id="PS50883"/>
    </source>
</evidence>
<evidence type="ECO:0000313" key="4">
    <source>
        <dbReference type="Proteomes" id="UP000250928"/>
    </source>
</evidence>
<dbReference type="InterPro" id="IPR050706">
    <property type="entry name" value="Cyclic-di-GMP_PDE-like"/>
</dbReference>
<dbReference type="InterPro" id="IPR000160">
    <property type="entry name" value="GGDEF_dom"/>
</dbReference>
<protein>
    <recommendedName>
        <fullName evidence="5">Diguanylate cyclase</fullName>
    </recommendedName>
</protein>
<dbReference type="PANTHER" id="PTHR33121">
    <property type="entry name" value="CYCLIC DI-GMP PHOSPHODIESTERASE PDEF"/>
    <property type="match status" value="1"/>
</dbReference>
<organism evidence="3 4">
    <name type="scientific">Candidatus Sedimenticola endophacoides</name>
    <dbReference type="NCBI Taxonomy" id="2548426"/>
    <lineage>
        <taxon>Bacteria</taxon>
        <taxon>Pseudomonadati</taxon>
        <taxon>Pseudomonadota</taxon>
        <taxon>Gammaproteobacteria</taxon>
        <taxon>Chromatiales</taxon>
        <taxon>Sedimenticolaceae</taxon>
        <taxon>Sedimenticola</taxon>
    </lineage>
</organism>
<dbReference type="InterPro" id="IPR035919">
    <property type="entry name" value="EAL_sf"/>
</dbReference>
<accession>A0A6N4DHB9</accession>
<dbReference type="InterPro" id="IPR029787">
    <property type="entry name" value="Nucleotide_cyclase"/>
</dbReference>
<dbReference type="PANTHER" id="PTHR33121:SF70">
    <property type="entry name" value="SIGNALING PROTEIN YKOW"/>
    <property type="match status" value="1"/>
</dbReference>
<evidence type="ECO:0008006" key="5">
    <source>
        <dbReference type="Google" id="ProtNLM"/>
    </source>
</evidence>
<dbReference type="InterPro" id="IPR001633">
    <property type="entry name" value="EAL_dom"/>
</dbReference>
<dbReference type="SUPFAM" id="SSF141868">
    <property type="entry name" value="EAL domain-like"/>
    <property type="match status" value="1"/>
</dbReference>
<dbReference type="SUPFAM" id="SSF55073">
    <property type="entry name" value="Nucleotide cyclase"/>
    <property type="match status" value="1"/>
</dbReference>
<gene>
    <name evidence="3" type="ORF">C3L24_11170</name>
</gene>
<evidence type="ECO:0000259" key="2">
    <source>
        <dbReference type="PROSITE" id="PS50887"/>
    </source>
</evidence>
<dbReference type="PROSITE" id="PS50883">
    <property type="entry name" value="EAL"/>
    <property type="match status" value="1"/>
</dbReference>
<dbReference type="Pfam" id="PF00990">
    <property type="entry name" value="GGDEF"/>
    <property type="match status" value="1"/>
</dbReference>
<evidence type="ECO:0000313" key="3">
    <source>
        <dbReference type="EMBL" id="PUD99299.1"/>
    </source>
</evidence>
<sequence>MSQNLSRGSDTLVLQRVVQRFKRVFRLEDTVIRFGGDEFVVIAEDLSTPADAEKIAGHVLDAFTAPVSLENIDLVVTASIGIALFPLDARDGSELLRHADSAMYLSKAAGRNQYSFYTQDLGSEALEYVELGSLLSRAIANRELALHYQPQFYLQSGELAGVEALVRWPGAGPERRHPGAFIPFAELSGLIEPLGLWVIDEACRQAAEWQREGFSFGRIAVNLSSRQLNNVQLWRQVRDLLDQHGIDGSRLEFEITESMVVQEGGTVHGNIEALASMGISLAIDDFGTGHSSLVNLKRFPLSRLKIDRSFVDGLGSDPNDEAIAGATIALARALGLEVVAEGVESGEQAAFLRQQGCQVVQGFRYARPLDPDELLQHFAAPVWGGNGVRLALDAS</sequence>
<dbReference type="CDD" id="cd01949">
    <property type="entry name" value="GGDEF"/>
    <property type="match status" value="1"/>
</dbReference>
<dbReference type="NCBIfam" id="TIGR00254">
    <property type="entry name" value="GGDEF"/>
    <property type="match status" value="1"/>
</dbReference>
<feature type="domain" description="GGDEF" evidence="2">
    <location>
        <begin position="1"/>
        <end position="119"/>
    </location>
</feature>
<dbReference type="AlphaFoldDB" id="A0A6N4DHB9"/>
<dbReference type="InterPro" id="IPR043128">
    <property type="entry name" value="Rev_trsase/Diguanyl_cyclase"/>
</dbReference>
<reference evidence="3 4" key="1">
    <citation type="submission" date="2018-01" db="EMBL/GenBank/DDBJ databases">
        <title>Novel co-symbiosis in the lucinid bivalve Phacoides pectinatus.</title>
        <authorList>
            <person name="Lim S.J."/>
            <person name="Davis B.G."/>
            <person name="Gill D.E."/>
            <person name="Engel A.S."/>
            <person name="Anderson L.C."/>
            <person name="Campbell B.J."/>
        </authorList>
    </citation>
    <scope>NUCLEOTIDE SEQUENCE [LARGE SCALE GENOMIC DNA]</scope>
    <source>
        <strain evidence="3">N3_P5</strain>
    </source>
</reference>
<dbReference type="Gene3D" id="3.20.20.450">
    <property type="entry name" value="EAL domain"/>
    <property type="match status" value="1"/>
</dbReference>
<dbReference type="Proteomes" id="UP000250928">
    <property type="component" value="Unassembled WGS sequence"/>
</dbReference>
<feature type="domain" description="EAL" evidence="1">
    <location>
        <begin position="128"/>
        <end position="382"/>
    </location>
</feature>
<name>A0A6N4DHB9_9GAMM</name>